<evidence type="ECO:0000256" key="4">
    <source>
        <dbReference type="ARBA" id="ARBA00022692"/>
    </source>
</evidence>
<evidence type="ECO:0000256" key="10">
    <source>
        <dbReference type="SAM" id="Phobius"/>
    </source>
</evidence>
<evidence type="ECO:0000256" key="3">
    <source>
        <dbReference type="ARBA" id="ARBA00022606"/>
    </source>
</evidence>
<keyword evidence="6 10" id="KW-1133">Transmembrane helix</keyword>
<dbReference type="PANTHER" id="PTHR21137">
    <property type="entry name" value="ODORANT RECEPTOR"/>
    <property type="match status" value="1"/>
</dbReference>
<dbReference type="EMBL" id="KT381551">
    <property type="protein sequence ID" value="ALR72557.1"/>
    <property type="molecule type" value="mRNA"/>
</dbReference>
<evidence type="ECO:0000256" key="9">
    <source>
        <dbReference type="ARBA" id="ARBA00023224"/>
    </source>
</evidence>
<dbReference type="Pfam" id="PF02949">
    <property type="entry name" value="7tm_6"/>
    <property type="match status" value="1"/>
</dbReference>
<dbReference type="GO" id="GO:0005886">
    <property type="term" value="C:plasma membrane"/>
    <property type="evidence" value="ECO:0007669"/>
    <property type="project" value="UniProtKB-SubCell"/>
</dbReference>
<evidence type="ECO:0000256" key="8">
    <source>
        <dbReference type="ARBA" id="ARBA00023170"/>
    </source>
</evidence>
<feature type="transmembrane region" description="Helical" evidence="10">
    <location>
        <begin position="58"/>
        <end position="78"/>
    </location>
</feature>
<keyword evidence="9" id="KW-0807">Transducer</keyword>
<keyword evidence="3" id="KW-0716">Sensory transduction</keyword>
<keyword evidence="2" id="KW-1003">Cell membrane</keyword>
<accession>A0A0S3J317</accession>
<proteinExistence type="evidence at transcript level"/>
<comment type="subcellular location">
    <subcellularLocation>
        <location evidence="1">Cell membrane</location>
        <topology evidence="1">Multi-pass membrane protein</topology>
    </subcellularLocation>
</comment>
<keyword evidence="8 11" id="KW-0675">Receptor</keyword>
<evidence type="ECO:0000256" key="6">
    <source>
        <dbReference type="ARBA" id="ARBA00022989"/>
    </source>
</evidence>
<dbReference type="InterPro" id="IPR004117">
    <property type="entry name" value="7tm6_olfct_rcpt"/>
</dbReference>
<feature type="transmembrane region" description="Helical" evidence="10">
    <location>
        <begin position="25"/>
        <end position="46"/>
    </location>
</feature>
<reference evidence="11" key="1">
    <citation type="journal article" date="2015" name="BMC Genomics">
        <title>Candidate chemosensory genes identified in Colaphellus bowringi by antennal transcriptome analysis.</title>
        <authorList>
            <person name="Li X.M."/>
            <person name="Zhu X.Y."/>
            <person name="Wang Z.Q."/>
            <person name="Wang Y."/>
            <person name="He P."/>
            <person name="Chen G."/>
            <person name="Sun L."/>
            <person name="Deng D.G."/>
            <person name="Zhang Y.N."/>
        </authorList>
    </citation>
    <scope>NUCLEOTIDE SEQUENCE</scope>
</reference>
<keyword evidence="4 10" id="KW-0812">Transmembrane</keyword>
<keyword evidence="5" id="KW-0552">Olfaction</keyword>
<evidence type="ECO:0000256" key="7">
    <source>
        <dbReference type="ARBA" id="ARBA00023136"/>
    </source>
</evidence>
<reference evidence="11" key="2">
    <citation type="submission" date="2015-08" db="EMBL/GenBank/DDBJ databases">
        <authorList>
            <person name="Babu N.S."/>
            <person name="Beckwith C.J."/>
            <person name="Beseler K.G."/>
            <person name="Brison A."/>
            <person name="Carone J.V."/>
            <person name="Caskin T.P."/>
            <person name="Diamond M."/>
            <person name="Durham M.E."/>
            <person name="Foxe J.M."/>
            <person name="Go M."/>
            <person name="Henderson B.A."/>
            <person name="Jones I.B."/>
            <person name="McGettigan J.A."/>
            <person name="Micheletti S.J."/>
            <person name="Nasrallah M.E."/>
            <person name="Ortiz D."/>
            <person name="Piller C.R."/>
            <person name="Privatt S.R."/>
            <person name="Schneider S.L."/>
            <person name="Sharp S."/>
            <person name="Smith T.C."/>
            <person name="Stanton J.D."/>
            <person name="Ullery H.E."/>
            <person name="Wilson R.J."/>
            <person name="Serrano M.G."/>
            <person name="Buck G."/>
            <person name="Lee V."/>
            <person name="Wang Y."/>
            <person name="Carvalho R."/>
            <person name="Voegtly L."/>
            <person name="Shi R."/>
            <person name="Duckworth R."/>
            <person name="Johnson A."/>
            <person name="Loviza R."/>
            <person name="Walstead R."/>
            <person name="Shah Z."/>
            <person name="Kiflezghi M."/>
            <person name="Wade K."/>
            <person name="Ball S.L."/>
            <person name="Bradley K.W."/>
            <person name="Asai D.J."/>
            <person name="Bowman C.A."/>
            <person name="Russell D.A."/>
            <person name="Pope W.H."/>
            <person name="Jacobs-Sera D."/>
            <person name="Hendrix R.W."/>
            <person name="Hatfull G.F."/>
        </authorList>
    </citation>
    <scope>NUCLEOTIDE SEQUENCE</scope>
</reference>
<evidence type="ECO:0000313" key="11">
    <source>
        <dbReference type="EMBL" id="ALR72557.1"/>
    </source>
</evidence>
<name>A0A0S3J317_9CUCU</name>
<evidence type="ECO:0000256" key="1">
    <source>
        <dbReference type="ARBA" id="ARBA00004651"/>
    </source>
</evidence>
<dbReference type="AlphaFoldDB" id="A0A0S3J317"/>
<protein>
    <submittedName>
        <fullName evidence="11">Odorant receptor OR12</fullName>
    </submittedName>
</protein>
<dbReference type="GO" id="GO:0005549">
    <property type="term" value="F:odorant binding"/>
    <property type="evidence" value="ECO:0007669"/>
    <property type="project" value="InterPro"/>
</dbReference>
<sequence length="156" mass="17933">MTENLIVCIDHYEKIKGLSREIENIHHTSIFILFLGGGVIICSGLFQLTLVEIGGLEFFMLISFLMCMLTEQFIYCWFGNDIIYKSAQISNAAYNTPWTECDLRFKKILLQFLIQTKKPIQIKVGGLFAMSIDAFKSVVQSSYSYFTLLKRLQDMS</sequence>
<dbReference type="GO" id="GO:0004984">
    <property type="term" value="F:olfactory receptor activity"/>
    <property type="evidence" value="ECO:0007669"/>
    <property type="project" value="InterPro"/>
</dbReference>
<dbReference type="GO" id="GO:0007165">
    <property type="term" value="P:signal transduction"/>
    <property type="evidence" value="ECO:0007669"/>
    <property type="project" value="UniProtKB-KW"/>
</dbReference>
<evidence type="ECO:0000256" key="2">
    <source>
        <dbReference type="ARBA" id="ARBA00022475"/>
    </source>
</evidence>
<evidence type="ECO:0000256" key="5">
    <source>
        <dbReference type="ARBA" id="ARBA00022725"/>
    </source>
</evidence>
<dbReference type="PANTHER" id="PTHR21137:SF35">
    <property type="entry name" value="ODORANT RECEPTOR 19A-RELATED"/>
    <property type="match status" value="1"/>
</dbReference>
<organism evidence="11">
    <name type="scientific">Colaphellus bowringi</name>
    <dbReference type="NCBI Taxonomy" id="561076"/>
    <lineage>
        <taxon>Eukaryota</taxon>
        <taxon>Metazoa</taxon>
        <taxon>Ecdysozoa</taxon>
        <taxon>Arthropoda</taxon>
        <taxon>Hexapoda</taxon>
        <taxon>Insecta</taxon>
        <taxon>Pterygota</taxon>
        <taxon>Neoptera</taxon>
        <taxon>Endopterygota</taxon>
        <taxon>Coleoptera</taxon>
        <taxon>Polyphaga</taxon>
        <taxon>Cucujiformia</taxon>
        <taxon>Chrysomeloidea</taxon>
        <taxon>Chrysomelidae</taxon>
        <taxon>Chrysomelinae</taxon>
        <taxon>Chrysomelini</taxon>
        <taxon>Colaphellus</taxon>
    </lineage>
</organism>
<keyword evidence="7 10" id="KW-0472">Membrane</keyword>